<proteinExistence type="predicted"/>
<gene>
    <name evidence="1" type="ORF">N7U68_00770</name>
</gene>
<dbReference type="PANTHER" id="PTHR21485:SF6">
    <property type="entry name" value="N-ACYLNEURAMINATE CYTIDYLYLTRANSFERASE-RELATED"/>
    <property type="match status" value="1"/>
</dbReference>
<organism evidence="1 2">
    <name type="scientific">Roseovarius pelagicus</name>
    <dbReference type="NCBI Taxonomy" id="2980108"/>
    <lineage>
        <taxon>Bacteria</taxon>
        <taxon>Pseudomonadati</taxon>
        <taxon>Pseudomonadota</taxon>
        <taxon>Alphaproteobacteria</taxon>
        <taxon>Rhodobacterales</taxon>
        <taxon>Roseobacteraceae</taxon>
        <taxon>Roseovarius</taxon>
    </lineage>
</organism>
<dbReference type="CDD" id="cd02513">
    <property type="entry name" value="CMP-NeuAc_Synthase"/>
    <property type="match status" value="1"/>
</dbReference>
<reference evidence="1" key="1">
    <citation type="submission" date="2022-10" db="EMBL/GenBank/DDBJ databases">
        <title>Roseovarius pelagicus sp. nov., isolated from Arctic seawater.</title>
        <authorList>
            <person name="Hong Y.W."/>
            <person name="Hwang C.Y."/>
        </authorList>
    </citation>
    <scope>NUCLEOTIDE SEQUENCE</scope>
    <source>
        <strain evidence="1">HL-MP18</strain>
        <plasmid evidence="1">unnamed2</plasmid>
    </source>
</reference>
<dbReference type="EMBL" id="CP106737">
    <property type="protein sequence ID" value="UXX81427.1"/>
    <property type="molecule type" value="Genomic_DNA"/>
</dbReference>
<dbReference type="Proteomes" id="UP001064087">
    <property type="component" value="Plasmid unnamed2"/>
</dbReference>
<protein>
    <submittedName>
        <fullName evidence="1">Acylneuraminate cytidylyltransferase family protein</fullName>
    </submittedName>
</protein>
<dbReference type="GO" id="GO:0016779">
    <property type="term" value="F:nucleotidyltransferase activity"/>
    <property type="evidence" value="ECO:0007669"/>
    <property type="project" value="UniProtKB-KW"/>
</dbReference>
<sequence length="235" mass="25956">MTRICTICARGGSKGLPRKNLRPLLGKPLLAWTIEQATASGLFDLIAVSSDSDEILSVARRYGAGHTVKRPDEFSGDTAAKVFAIRHCLLDAEAALGRLSDIVVDLDVTSPLRTQGDIAAAIRLLEDSGAPNVITGAPARRSPYFNLVEVGLDGVAQLSKRHTNLVTRRQDGPACFDMNAAIYVWQRDTFVERPEVFYDDTRFFEMPSARSIDVDTEVDFELLEILMRRQLEEST</sequence>
<evidence type="ECO:0000313" key="2">
    <source>
        <dbReference type="Proteomes" id="UP001064087"/>
    </source>
</evidence>
<accession>A0ABY6D5K1</accession>
<dbReference type="Pfam" id="PF02348">
    <property type="entry name" value="CTP_transf_3"/>
    <property type="match status" value="1"/>
</dbReference>
<dbReference type="InterPro" id="IPR050793">
    <property type="entry name" value="CMP-NeuNAc_synthase"/>
</dbReference>
<dbReference type="SUPFAM" id="SSF53448">
    <property type="entry name" value="Nucleotide-diphospho-sugar transferases"/>
    <property type="match status" value="1"/>
</dbReference>
<evidence type="ECO:0000313" key="1">
    <source>
        <dbReference type="EMBL" id="UXX81427.1"/>
    </source>
</evidence>
<keyword evidence="1" id="KW-0614">Plasmid</keyword>
<keyword evidence="1" id="KW-0548">Nucleotidyltransferase</keyword>
<dbReference type="InterPro" id="IPR029044">
    <property type="entry name" value="Nucleotide-diphossugar_trans"/>
</dbReference>
<keyword evidence="2" id="KW-1185">Reference proteome</keyword>
<dbReference type="RefSeq" id="WP_263046634.1">
    <property type="nucleotide sequence ID" value="NZ_CP106737.1"/>
</dbReference>
<keyword evidence="1" id="KW-0808">Transferase</keyword>
<geneLocation type="plasmid" evidence="1 2">
    <name>unnamed2</name>
</geneLocation>
<dbReference type="InterPro" id="IPR003329">
    <property type="entry name" value="Cytidylyl_trans"/>
</dbReference>
<dbReference type="Gene3D" id="3.90.550.10">
    <property type="entry name" value="Spore Coat Polysaccharide Biosynthesis Protein SpsA, Chain A"/>
    <property type="match status" value="1"/>
</dbReference>
<dbReference type="PANTHER" id="PTHR21485">
    <property type="entry name" value="HAD SUPERFAMILY MEMBERS CMAS AND KDSC"/>
    <property type="match status" value="1"/>
</dbReference>
<name>A0ABY6D5K1_9RHOB</name>